<feature type="domain" description="TonB-dependent receptor plug" evidence="13">
    <location>
        <begin position="41"/>
        <end position="148"/>
    </location>
</feature>
<keyword evidence="2 10" id="KW-0813">Transport</keyword>
<dbReference type="Proteomes" id="UP001374803">
    <property type="component" value="Chromosome"/>
</dbReference>
<evidence type="ECO:0000256" key="1">
    <source>
        <dbReference type="ARBA" id="ARBA00004571"/>
    </source>
</evidence>
<dbReference type="PANTHER" id="PTHR30069:SF29">
    <property type="entry name" value="HEMOGLOBIN AND HEMOGLOBIN-HAPTOGLOBIN-BINDING PROTEIN 1-RELATED"/>
    <property type="match status" value="1"/>
</dbReference>
<dbReference type="CDD" id="cd01347">
    <property type="entry name" value="ligand_gated_channel"/>
    <property type="match status" value="1"/>
</dbReference>
<evidence type="ECO:0000256" key="10">
    <source>
        <dbReference type="PROSITE-ProRule" id="PRU01360"/>
    </source>
</evidence>
<evidence type="ECO:0000256" key="3">
    <source>
        <dbReference type="ARBA" id="ARBA00022452"/>
    </source>
</evidence>
<comment type="similarity">
    <text evidence="10 11">Belongs to the TonB-dependent receptor family.</text>
</comment>
<name>A0ABZ2L0V3_9BACT</name>
<dbReference type="EMBL" id="CP089983">
    <property type="protein sequence ID" value="WXB02850.1"/>
    <property type="molecule type" value="Genomic_DNA"/>
</dbReference>
<evidence type="ECO:0000256" key="8">
    <source>
        <dbReference type="ARBA" id="ARBA00023170"/>
    </source>
</evidence>
<sequence>MIALTLASTTTTGRARGADPVPRDAQDTVVVTGTRTPERSQRATVKTDVVTRDEMDRRGATNVGEALASQPGVRVDPGAYGFLGNVSAIQIQGFDRDRVLVLEDGERVVGDIGGAIDLATLPTADLARIEIVTGPTSSLYGSSALGGVVNLVTSPPRFEGASGRARIEGRSYRTLFAQANGAYRQGKTWVTLDANVFRQDGIARIAELPDLQVPDISRQMLGLRAGTSLTKRIDLRVRARWLHDKSDGLRSEETPGLGRYLIDLPADTHRYTLHVIETIDLGRGSNLRLTLGRQWTDNETSNDRRNSPVDQLRDRHQRMQSFEAVATFADGPRTWVLGTRAEAETFSQYLTKSESVSTGVTTTRQQEVVPQSFGNAAAYGQLEWRFGKKVTLLSGVRGEGHTKYGGAVSPRLALAYRPTPEVTLRLSGGRGFRAPSAKELGFVFDHAIYGYRVLGNADLRPETSWGLNGDATWQPDKAVTLRASAFANWVEDMIDLDLANGVPNGSVVDYRYTNFGKARTLGGDLSAGVRLWDDRLRADVSYSYLWTRDDLNDRPLGGRPPHTVTSSVRALLPSKFEANARWRVTTDAFINETTRSPAYSMVDLRLGRELWPKSQAYVGVLNLLDARQDVGRVGDTRPPLGRVVYLGLRADFPWEDE</sequence>
<evidence type="ECO:0000256" key="7">
    <source>
        <dbReference type="ARBA" id="ARBA00023136"/>
    </source>
</evidence>
<dbReference type="InterPro" id="IPR037066">
    <property type="entry name" value="Plug_dom_sf"/>
</dbReference>
<evidence type="ECO:0000259" key="12">
    <source>
        <dbReference type="Pfam" id="PF00593"/>
    </source>
</evidence>
<evidence type="ECO:0000256" key="6">
    <source>
        <dbReference type="ARBA" id="ARBA00023077"/>
    </source>
</evidence>
<evidence type="ECO:0000313" key="15">
    <source>
        <dbReference type="Proteomes" id="UP001374803"/>
    </source>
</evidence>
<gene>
    <name evidence="14" type="ORF">LVJ94_38830</name>
</gene>
<accession>A0ABZ2L0V3</accession>
<dbReference type="PROSITE" id="PS52016">
    <property type="entry name" value="TONB_DEPENDENT_REC_3"/>
    <property type="match status" value="1"/>
</dbReference>
<dbReference type="PANTHER" id="PTHR30069">
    <property type="entry name" value="TONB-DEPENDENT OUTER MEMBRANE RECEPTOR"/>
    <property type="match status" value="1"/>
</dbReference>
<dbReference type="InterPro" id="IPR039426">
    <property type="entry name" value="TonB-dep_rcpt-like"/>
</dbReference>
<keyword evidence="15" id="KW-1185">Reference proteome</keyword>
<reference evidence="14" key="1">
    <citation type="submission" date="2021-12" db="EMBL/GenBank/DDBJ databases">
        <title>Discovery of the Pendulisporaceae a myxobacterial family with distinct sporulation behavior and unique specialized metabolism.</title>
        <authorList>
            <person name="Garcia R."/>
            <person name="Popoff A."/>
            <person name="Bader C.D."/>
            <person name="Loehr J."/>
            <person name="Walesch S."/>
            <person name="Walt C."/>
            <person name="Boldt J."/>
            <person name="Bunk B."/>
            <person name="Haeckl F.J.F.P.J."/>
            <person name="Gunesch A.P."/>
            <person name="Birkelbach J."/>
            <person name="Nuebel U."/>
            <person name="Pietschmann T."/>
            <person name="Bach T."/>
            <person name="Mueller R."/>
        </authorList>
    </citation>
    <scope>NUCLEOTIDE SEQUENCE</scope>
    <source>
        <strain evidence="14">MSr11367</strain>
    </source>
</reference>
<comment type="subcellular location">
    <subcellularLocation>
        <location evidence="1 10">Cell outer membrane</location>
        <topology evidence="1 10">Multi-pass membrane protein</topology>
    </subcellularLocation>
</comment>
<dbReference type="InterPro" id="IPR012910">
    <property type="entry name" value="Plug_dom"/>
</dbReference>
<keyword evidence="3 10" id="KW-1134">Transmembrane beta strand</keyword>
<evidence type="ECO:0000256" key="9">
    <source>
        <dbReference type="ARBA" id="ARBA00023237"/>
    </source>
</evidence>
<keyword evidence="4 10" id="KW-0812">Transmembrane</keyword>
<proteinExistence type="inferred from homology"/>
<keyword evidence="7 10" id="KW-0472">Membrane</keyword>
<evidence type="ECO:0000256" key="5">
    <source>
        <dbReference type="ARBA" id="ARBA00022729"/>
    </source>
</evidence>
<evidence type="ECO:0000256" key="11">
    <source>
        <dbReference type="RuleBase" id="RU003357"/>
    </source>
</evidence>
<dbReference type="Gene3D" id="2.40.170.20">
    <property type="entry name" value="TonB-dependent receptor, beta-barrel domain"/>
    <property type="match status" value="1"/>
</dbReference>
<dbReference type="Gene3D" id="2.170.130.10">
    <property type="entry name" value="TonB-dependent receptor, plug domain"/>
    <property type="match status" value="1"/>
</dbReference>
<keyword evidence="5" id="KW-0732">Signal</keyword>
<protein>
    <submittedName>
        <fullName evidence="14">TonB-dependent receptor</fullName>
    </submittedName>
</protein>
<dbReference type="Pfam" id="PF00593">
    <property type="entry name" value="TonB_dep_Rec_b-barrel"/>
    <property type="match status" value="1"/>
</dbReference>
<dbReference type="Pfam" id="PF07715">
    <property type="entry name" value="Plug"/>
    <property type="match status" value="1"/>
</dbReference>
<dbReference type="RefSeq" id="WP_394832475.1">
    <property type="nucleotide sequence ID" value="NZ_CP089929.1"/>
</dbReference>
<dbReference type="SUPFAM" id="SSF56935">
    <property type="entry name" value="Porins"/>
    <property type="match status" value="1"/>
</dbReference>
<evidence type="ECO:0000256" key="4">
    <source>
        <dbReference type="ARBA" id="ARBA00022692"/>
    </source>
</evidence>
<keyword evidence="6 11" id="KW-0798">TonB box</keyword>
<evidence type="ECO:0000256" key="2">
    <source>
        <dbReference type="ARBA" id="ARBA00022448"/>
    </source>
</evidence>
<dbReference type="InterPro" id="IPR036942">
    <property type="entry name" value="Beta-barrel_TonB_sf"/>
</dbReference>
<dbReference type="InterPro" id="IPR000531">
    <property type="entry name" value="Beta-barrel_TonB"/>
</dbReference>
<evidence type="ECO:0000259" key="13">
    <source>
        <dbReference type="Pfam" id="PF07715"/>
    </source>
</evidence>
<evidence type="ECO:0000313" key="14">
    <source>
        <dbReference type="EMBL" id="WXB02850.1"/>
    </source>
</evidence>
<organism evidence="14 15">
    <name type="scientific">Pendulispora rubella</name>
    <dbReference type="NCBI Taxonomy" id="2741070"/>
    <lineage>
        <taxon>Bacteria</taxon>
        <taxon>Pseudomonadati</taxon>
        <taxon>Myxococcota</taxon>
        <taxon>Myxococcia</taxon>
        <taxon>Myxococcales</taxon>
        <taxon>Sorangiineae</taxon>
        <taxon>Pendulisporaceae</taxon>
        <taxon>Pendulispora</taxon>
    </lineage>
</organism>
<feature type="domain" description="TonB-dependent receptor-like beta-barrel" evidence="12">
    <location>
        <begin position="268"/>
        <end position="623"/>
    </location>
</feature>
<keyword evidence="8 14" id="KW-0675">Receptor</keyword>
<keyword evidence="9 10" id="KW-0998">Cell outer membrane</keyword>